<comment type="caution">
    <text evidence="6">The sequence shown here is derived from an EMBL/GenBank/DDBJ whole genome shotgun (WGS) entry which is preliminary data.</text>
</comment>
<evidence type="ECO:0000256" key="1">
    <source>
        <dbReference type="ARBA" id="ARBA00001947"/>
    </source>
</evidence>
<dbReference type="PANTHER" id="PTHR43350">
    <property type="entry name" value="NAD-DEPENDENT ALCOHOL DEHYDROGENASE"/>
    <property type="match status" value="1"/>
</dbReference>
<evidence type="ECO:0000256" key="3">
    <source>
        <dbReference type="ARBA" id="ARBA00022723"/>
    </source>
</evidence>
<dbReference type="Gene3D" id="3.40.50.720">
    <property type="entry name" value="NAD(P)-binding Rossmann-like Domain"/>
    <property type="match status" value="1"/>
</dbReference>
<dbReference type="SUPFAM" id="SSF51735">
    <property type="entry name" value="NAD(P)-binding Rossmann-fold domains"/>
    <property type="match status" value="1"/>
</dbReference>
<protein>
    <submittedName>
        <fullName evidence="6">Zinc-binding alcohol dehydrogenase</fullName>
    </submittedName>
</protein>
<dbReference type="Gene3D" id="3.90.180.10">
    <property type="entry name" value="Medium-chain alcohol dehydrogenases, catalytic domain"/>
    <property type="match status" value="1"/>
</dbReference>
<dbReference type="CDD" id="cd08255">
    <property type="entry name" value="2-desacetyl-2-hydroxyethyl_bacteriochlorophyllide_like"/>
    <property type="match status" value="1"/>
</dbReference>
<keyword evidence="5" id="KW-0560">Oxidoreductase</keyword>
<dbReference type="SUPFAM" id="SSF50129">
    <property type="entry name" value="GroES-like"/>
    <property type="match status" value="1"/>
</dbReference>
<dbReference type="InterPro" id="IPR036291">
    <property type="entry name" value="NAD(P)-bd_dom_sf"/>
</dbReference>
<keyword evidence="4" id="KW-0862">Zinc</keyword>
<gene>
    <name evidence="6" type="ORF">L0M17_17315</name>
</gene>
<name>A0ABS9U4U3_9MICC</name>
<dbReference type="RefSeq" id="WP_241055652.1">
    <property type="nucleotide sequence ID" value="NZ_JAKZBV010000001.1"/>
</dbReference>
<comment type="similarity">
    <text evidence="2">Belongs to the zinc-containing alcohol dehydrogenase family.</text>
</comment>
<dbReference type="InterPro" id="IPR011032">
    <property type="entry name" value="GroES-like_sf"/>
</dbReference>
<evidence type="ECO:0000313" key="6">
    <source>
        <dbReference type="EMBL" id="MCH6471708.1"/>
    </source>
</evidence>
<dbReference type="Proteomes" id="UP001202922">
    <property type="component" value="Unassembled WGS sequence"/>
</dbReference>
<dbReference type="EMBL" id="JAKZBV010000001">
    <property type="protein sequence ID" value="MCH6471708.1"/>
    <property type="molecule type" value="Genomic_DNA"/>
</dbReference>
<organism evidence="6 7">
    <name type="scientific">Sinomonas terrae</name>
    <dbReference type="NCBI Taxonomy" id="2908838"/>
    <lineage>
        <taxon>Bacteria</taxon>
        <taxon>Bacillati</taxon>
        <taxon>Actinomycetota</taxon>
        <taxon>Actinomycetes</taxon>
        <taxon>Micrococcales</taxon>
        <taxon>Micrococcaceae</taxon>
        <taxon>Sinomonas</taxon>
    </lineage>
</organism>
<sequence>MSEGGGEALKDYSATAYWTVGPRQGELRRETLEPPREGEALVRTLYSGLSRGTERLVHANRVPERVAGLMQAPHQEGHFPCPVKYGYLSVGVVEEGPAELVGRTVFCLYPHQDRYVVPAAELAVVPDGVPAHRAVLAGAVETAVNALWEASPRIGDRVAVVGCGLVGGAVLALLRRFPLSRLEAVDADPTKAAFAERLGVDFASPEEAHDDCDVVVHCSASAPGLARCLELVGDDGEIIELSWYGEQPVSVPLGADFHARRLSLRASQVGQVALPRRHRRTTAQRLALALELLEDPVFDAFLGGPTDFEDLPEAMDGLASGKSGTEGNETGLCHVIRYPPAKGEHVFADRP</sequence>
<keyword evidence="3" id="KW-0479">Metal-binding</keyword>
<dbReference type="PANTHER" id="PTHR43350:SF19">
    <property type="entry name" value="D-GULOSIDE 3-DEHYDROGENASE"/>
    <property type="match status" value="1"/>
</dbReference>
<keyword evidence="7" id="KW-1185">Reference proteome</keyword>
<proteinExistence type="inferred from homology"/>
<reference evidence="6 7" key="1">
    <citation type="submission" date="2022-03" db="EMBL/GenBank/DDBJ databases">
        <title>Sinomonas sp. isolated from a soil.</title>
        <authorList>
            <person name="Han J."/>
            <person name="Kim D.-U."/>
        </authorList>
    </citation>
    <scope>NUCLEOTIDE SEQUENCE [LARGE SCALE GENOMIC DNA]</scope>
    <source>
        <strain evidence="6 7">5-5</strain>
    </source>
</reference>
<evidence type="ECO:0000256" key="5">
    <source>
        <dbReference type="ARBA" id="ARBA00023002"/>
    </source>
</evidence>
<comment type="cofactor">
    <cofactor evidence="1">
        <name>Zn(2+)</name>
        <dbReference type="ChEBI" id="CHEBI:29105"/>
    </cofactor>
</comment>
<evidence type="ECO:0000256" key="2">
    <source>
        <dbReference type="ARBA" id="ARBA00008072"/>
    </source>
</evidence>
<accession>A0ABS9U4U3</accession>
<evidence type="ECO:0000313" key="7">
    <source>
        <dbReference type="Proteomes" id="UP001202922"/>
    </source>
</evidence>
<evidence type="ECO:0000256" key="4">
    <source>
        <dbReference type="ARBA" id="ARBA00022833"/>
    </source>
</evidence>